<name>M6UAM0_9LEPT</name>
<sequence length="50" mass="5619">MYFLKGYVKFDVKQIKANPATYGSRTGLSALVNKLYIGNIIQQSSLDSIY</sequence>
<evidence type="ECO:0000313" key="1">
    <source>
        <dbReference type="EMBL" id="EMO39981.1"/>
    </source>
</evidence>
<gene>
    <name evidence="1" type="ORF">LEP1GSC186_1467</name>
</gene>
<protein>
    <submittedName>
        <fullName evidence="1">Uncharacterized protein</fullName>
    </submittedName>
</protein>
<reference evidence="1 2" key="1">
    <citation type="submission" date="2013-01" db="EMBL/GenBank/DDBJ databases">
        <authorList>
            <person name="Harkins D.M."/>
            <person name="Durkin A.S."/>
            <person name="Brinkac L.M."/>
            <person name="Haft D.H."/>
            <person name="Selengut J.D."/>
            <person name="Sanka R."/>
            <person name="DePew J."/>
            <person name="Purushe J."/>
            <person name="Matthias M.A."/>
            <person name="Vinetz J.M."/>
            <person name="Sutton G.G."/>
            <person name="Nierman W.C."/>
            <person name="Fouts D.E."/>
        </authorList>
    </citation>
    <scope>NUCLEOTIDE SEQUENCE [LARGE SCALE GENOMIC DNA]</scope>
    <source>
        <strain evidence="1 2">ZUN142</strain>
    </source>
</reference>
<dbReference type="Proteomes" id="UP000012153">
    <property type="component" value="Unassembled WGS sequence"/>
</dbReference>
<dbReference type="EMBL" id="AHOP02000043">
    <property type="protein sequence ID" value="EMO39981.1"/>
    <property type="molecule type" value="Genomic_DNA"/>
</dbReference>
<organism evidence="1 2">
    <name type="scientific">Leptospira noguchii serovar Autumnalis str. ZUN142</name>
    <dbReference type="NCBI Taxonomy" id="1085540"/>
    <lineage>
        <taxon>Bacteria</taxon>
        <taxon>Pseudomonadati</taxon>
        <taxon>Spirochaetota</taxon>
        <taxon>Spirochaetia</taxon>
        <taxon>Leptospirales</taxon>
        <taxon>Leptospiraceae</taxon>
        <taxon>Leptospira</taxon>
    </lineage>
</organism>
<proteinExistence type="predicted"/>
<evidence type="ECO:0000313" key="2">
    <source>
        <dbReference type="Proteomes" id="UP000012153"/>
    </source>
</evidence>
<comment type="caution">
    <text evidence="1">The sequence shown here is derived from an EMBL/GenBank/DDBJ whole genome shotgun (WGS) entry which is preliminary data.</text>
</comment>
<accession>M6UAM0</accession>
<dbReference type="RefSeq" id="WP_002153190.1">
    <property type="nucleotide sequence ID" value="NZ_AHOP02000043.1"/>
</dbReference>
<dbReference type="AlphaFoldDB" id="M6UAM0"/>